<dbReference type="KEGG" id="sted:SPTER_22500"/>
<keyword evidence="14" id="KW-1185">Reference proteome</keyword>
<comment type="similarity">
    <text evidence="9 10">Belongs to the thiamine-phosphate synthase family.</text>
</comment>
<comment type="pathway">
    <text evidence="1 9 11">Cofactor biosynthesis; thiamine diphosphate biosynthesis; thiamine phosphate from 4-amino-2-methyl-5-diphosphomethylpyrimidine and 4-methyl-5-(2-phosphoethyl)-thiazole: step 1/1.</text>
</comment>
<evidence type="ECO:0000256" key="2">
    <source>
        <dbReference type="ARBA" id="ARBA00022679"/>
    </source>
</evidence>
<dbReference type="Pfam" id="PF02581">
    <property type="entry name" value="TMP-TENI"/>
    <property type="match status" value="1"/>
</dbReference>
<evidence type="ECO:0000256" key="4">
    <source>
        <dbReference type="ARBA" id="ARBA00022842"/>
    </source>
</evidence>
<evidence type="ECO:0000256" key="5">
    <source>
        <dbReference type="ARBA" id="ARBA00022977"/>
    </source>
</evidence>
<proteinExistence type="inferred from homology"/>
<feature type="binding site" evidence="9">
    <location>
        <position position="173"/>
    </location>
    <ligand>
        <name>2-[(2R,5Z)-2-carboxy-4-methylthiazol-5(2H)-ylidene]ethyl phosphate</name>
        <dbReference type="ChEBI" id="CHEBI:62899"/>
    </ligand>
</feature>
<organism evidence="13 14">
    <name type="scientific">Sporomusa termitida</name>
    <dbReference type="NCBI Taxonomy" id="2377"/>
    <lineage>
        <taxon>Bacteria</taxon>
        <taxon>Bacillati</taxon>
        <taxon>Bacillota</taxon>
        <taxon>Negativicutes</taxon>
        <taxon>Selenomonadales</taxon>
        <taxon>Sporomusaceae</taxon>
        <taxon>Sporomusa</taxon>
    </lineage>
</organism>
<evidence type="ECO:0000256" key="7">
    <source>
        <dbReference type="ARBA" id="ARBA00047851"/>
    </source>
</evidence>
<feature type="binding site" evidence="9">
    <location>
        <position position="77"/>
    </location>
    <ligand>
        <name>Mg(2+)</name>
        <dbReference type="ChEBI" id="CHEBI:18420"/>
    </ligand>
</feature>
<gene>
    <name evidence="9 13" type="primary">thiE</name>
    <name evidence="13" type="ORF">SPTER_22500</name>
</gene>
<dbReference type="EC" id="2.5.1.3" evidence="9"/>
<dbReference type="Gene3D" id="3.20.20.70">
    <property type="entry name" value="Aldolase class I"/>
    <property type="match status" value="1"/>
</dbReference>
<comment type="catalytic activity">
    <reaction evidence="6 9 10">
        <text>4-methyl-5-(2-phosphooxyethyl)-thiazole + 4-amino-2-methyl-5-(diphosphooxymethyl)pyrimidine + H(+) = thiamine phosphate + diphosphate</text>
        <dbReference type="Rhea" id="RHEA:22328"/>
        <dbReference type="ChEBI" id="CHEBI:15378"/>
        <dbReference type="ChEBI" id="CHEBI:33019"/>
        <dbReference type="ChEBI" id="CHEBI:37575"/>
        <dbReference type="ChEBI" id="CHEBI:57841"/>
        <dbReference type="ChEBI" id="CHEBI:58296"/>
        <dbReference type="EC" id="2.5.1.3"/>
    </reaction>
</comment>
<evidence type="ECO:0000256" key="3">
    <source>
        <dbReference type="ARBA" id="ARBA00022723"/>
    </source>
</evidence>
<feature type="binding site" evidence="9">
    <location>
        <position position="145"/>
    </location>
    <ligand>
        <name>4-amino-2-methyl-5-(diphosphooxymethyl)pyrimidine</name>
        <dbReference type="ChEBI" id="CHEBI:57841"/>
    </ligand>
</feature>
<comment type="function">
    <text evidence="9">Condenses 4-methyl-5-(beta-hydroxyethyl)thiazole monophosphate (THZ-P) and 2-methyl-4-amino-5-hydroxymethyl pyrimidine pyrophosphate (HMP-PP) to form thiamine monophosphate (TMP).</text>
</comment>
<comment type="cofactor">
    <cofactor evidence="9">
        <name>Mg(2+)</name>
        <dbReference type="ChEBI" id="CHEBI:18420"/>
    </cofactor>
    <text evidence="9">Binds 1 Mg(2+) ion per subunit.</text>
</comment>
<evidence type="ECO:0000313" key="14">
    <source>
        <dbReference type="Proteomes" id="UP000320776"/>
    </source>
</evidence>
<name>A0A517DU93_9FIRM</name>
<evidence type="ECO:0000256" key="1">
    <source>
        <dbReference type="ARBA" id="ARBA00005165"/>
    </source>
</evidence>
<dbReference type="InterPro" id="IPR036206">
    <property type="entry name" value="ThiamineP_synth_sf"/>
</dbReference>
<reference evidence="13 14" key="1">
    <citation type="submission" date="2019-02" db="EMBL/GenBank/DDBJ databases">
        <title>Closed genome of Sporomusa termitida DSM 4440.</title>
        <authorList>
            <person name="Poehlein A."/>
            <person name="Daniel R."/>
        </authorList>
    </citation>
    <scope>NUCLEOTIDE SEQUENCE [LARGE SCALE GENOMIC DNA]</scope>
    <source>
        <strain evidence="13 14">DSM 4440</strain>
    </source>
</reference>
<feature type="binding site" evidence="9">
    <location>
        <position position="76"/>
    </location>
    <ligand>
        <name>4-amino-2-methyl-5-(diphosphooxymethyl)pyrimidine</name>
        <dbReference type="ChEBI" id="CHEBI:57841"/>
    </ligand>
</feature>
<comment type="catalytic activity">
    <reaction evidence="8 9 10">
        <text>2-[(2R,5Z)-2-carboxy-4-methylthiazol-5(2H)-ylidene]ethyl phosphate + 4-amino-2-methyl-5-(diphosphooxymethyl)pyrimidine + 2 H(+) = thiamine phosphate + CO2 + diphosphate</text>
        <dbReference type="Rhea" id="RHEA:47844"/>
        <dbReference type="ChEBI" id="CHEBI:15378"/>
        <dbReference type="ChEBI" id="CHEBI:16526"/>
        <dbReference type="ChEBI" id="CHEBI:33019"/>
        <dbReference type="ChEBI" id="CHEBI:37575"/>
        <dbReference type="ChEBI" id="CHEBI:57841"/>
        <dbReference type="ChEBI" id="CHEBI:62899"/>
        <dbReference type="EC" id="2.5.1.3"/>
    </reaction>
</comment>
<dbReference type="GO" id="GO:0005737">
    <property type="term" value="C:cytoplasm"/>
    <property type="evidence" value="ECO:0007669"/>
    <property type="project" value="TreeGrafter"/>
</dbReference>
<dbReference type="InterPro" id="IPR034291">
    <property type="entry name" value="TMP_synthase"/>
</dbReference>
<dbReference type="FunFam" id="3.20.20.70:FF:000096">
    <property type="entry name" value="Thiamine-phosphate synthase"/>
    <property type="match status" value="1"/>
</dbReference>
<comment type="catalytic activity">
    <reaction evidence="7 9 10">
        <text>2-(2-carboxy-4-methylthiazol-5-yl)ethyl phosphate + 4-amino-2-methyl-5-(diphosphooxymethyl)pyrimidine + 2 H(+) = thiamine phosphate + CO2 + diphosphate</text>
        <dbReference type="Rhea" id="RHEA:47848"/>
        <dbReference type="ChEBI" id="CHEBI:15378"/>
        <dbReference type="ChEBI" id="CHEBI:16526"/>
        <dbReference type="ChEBI" id="CHEBI:33019"/>
        <dbReference type="ChEBI" id="CHEBI:37575"/>
        <dbReference type="ChEBI" id="CHEBI:57841"/>
        <dbReference type="ChEBI" id="CHEBI:62890"/>
        <dbReference type="EC" id="2.5.1.3"/>
    </reaction>
</comment>
<dbReference type="UniPathway" id="UPA00060">
    <property type="reaction ID" value="UER00141"/>
</dbReference>
<evidence type="ECO:0000256" key="9">
    <source>
        <dbReference type="HAMAP-Rule" id="MF_00097"/>
    </source>
</evidence>
<protein>
    <recommendedName>
        <fullName evidence="9">Thiamine-phosphate synthase</fullName>
        <shortName evidence="9">TP synthase</shortName>
        <shortName evidence="9">TPS</shortName>
        <ecNumber evidence="9">2.5.1.3</ecNumber>
    </recommendedName>
    <alternativeName>
        <fullName evidence="9">Thiamine-phosphate pyrophosphorylase</fullName>
        <shortName evidence="9">TMP pyrophosphorylase</shortName>
        <shortName evidence="9">TMP-PPase</shortName>
    </alternativeName>
</protein>
<dbReference type="CDD" id="cd00564">
    <property type="entry name" value="TMP_TenI"/>
    <property type="match status" value="1"/>
</dbReference>
<dbReference type="HAMAP" id="MF_00097">
    <property type="entry name" value="TMP_synthase"/>
    <property type="match status" value="1"/>
</dbReference>
<dbReference type="NCBIfam" id="TIGR00693">
    <property type="entry name" value="thiE"/>
    <property type="match status" value="1"/>
</dbReference>
<keyword evidence="5 9" id="KW-0784">Thiamine biosynthesis</keyword>
<feature type="binding site" evidence="9">
    <location>
        <position position="96"/>
    </location>
    <ligand>
        <name>Mg(2+)</name>
        <dbReference type="ChEBI" id="CHEBI:18420"/>
    </ligand>
</feature>
<dbReference type="Proteomes" id="UP000320776">
    <property type="component" value="Chromosome"/>
</dbReference>
<keyword evidence="4 9" id="KW-0460">Magnesium</keyword>
<evidence type="ECO:0000256" key="10">
    <source>
        <dbReference type="RuleBase" id="RU003826"/>
    </source>
</evidence>
<dbReference type="EMBL" id="CP036259">
    <property type="protein sequence ID" value="QDR80911.1"/>
    <property type="molecule type" value="Genomic_DNA"/>
</dbReference>
<dbReference type="GO" id="GO:0009228">
    <property type="term" value="P:thiamine biosynthetic process"/>
    <property type="evidence" value="ECO:0007669"/>
    <property type="project" value="UniProtKB-KW"/>
</dbReference>
<dbReference type="GO" id="GO:0004789">
    <property type="term" value="F:thiamine-phosphate diphosphorylase activity"/>
    <property type="evidence" value="ECO:0007669"/>
    <property type="project" value="UniProtKB-UniRule"/>
</dbReference>
<dbReference type="GO" id="GO:0009229">
    <property type="term" value="P:thiamine diphosphate biosynthetic process"/>
    <property type="evidence" value="ECO:0007669"/>
    <property type="project" value="UniProtKB-UniRule"/>
</dbReference>
<feature type="binding site" evidence="9">
    <location>
        <begin position="142"/>
        <end position="144"/>
    </location>
    <ligand>
        <name>2-[(2R,5Z)-2-carboxy-4-methylthiazol-5(2H)-ylidene]ethyl phosphate</name>
        <dbReference type="ChEBI" id="CHEBI:62899"/>
    </ligand>
</feature>
<dbReference type="SUPFAM" id="SSF51391">
    <property type="entry name" value="Thiamin phosphate synthase"/>
    <property type="match status" value="1"/>
</dbReference>
<evidence type="ECO:0000313" key="13">
    <source>
        <dbReference type="EMBL" id="QDR80911.1"/>
    </source>
</evidence>
<feature type="binding site" evidence="9">
    <location>
        <begin position="193"/>
        <end position="194"/>
    </location>
    <ligand>
        <name>2-[(2R,5Z)-2-carboxy-4-methylthiazol-5(2H)-ylidene]ethyl phosphate</name>
        <dbReference type="ChEBI" id="CHEBI:62899"/>
    </ligand>
</feature>
<dbReference type="PANTHER" id="PTHR20857">
    <property type="entry name" value="THIAMINE-PHOSPHATE PYROPHOSPHORYLASE"/>
    <property type="match status" value="1"/>
</dbReference>
<evidence type="ECO:0000256" key="6">
    <source>
        <dbReference type="ARBA" id="ARBA00047334"/>
    </source>
</evidence>
<sequence length="214" mass="23032">MPKPGMTNFLTTDIYALTAEEYSLGRSNVEVAQLLISAGIKVIQYREKDKKAGSMYKECLLIRELTQQAGVTFIINDHIDLALLTGADGVHIGQEDLPPARVRELIGNDMILGLSTHSPAQAKAAEALGCVDYIGVGPVFATRTKKDVCEPVGFTYLEYVAQNHQLPFVAIGGIKEGNVKEVRRHGAGIVAIVTDIVGADDIPAKVQAIRQACS</sequence>
<keyword evidence="2 9" id="KW-0808">Transferase</keyword>
<dbReference type="AlphaFoldDB" id="A0A517DU93"/>
<feature type="domain" description="Thiamine phosphate synthase/TenI" evidence="12">
    <location>
        <begin position="14"/>
        <end position="196"/>
    </location>
</feature>
<dbReference type="PANTHER" id="PTHR20857:SF15">
    <property type="entry name" value="THIAMINE-PHOSPHATE SYNTHASE"/>
    <property type="match status" value="1"/>
</dbReference>
<accession>A0A517DU93</accession>
<evidence type="ECO:0000259" key="12">
    <source>
        <dbReference type="Pfam" id="PF02581"/>
    </source>
</evidence>
<evidence type="ECO:0000256" key="11">
    <source>
        <dbReference type="RuleBase" id="RU004253"/>
    </source>
</evidence>
<dbReference type="InterPro" id="IPR013785">
    <property type="entry name" value="Aldolase_TIM"/>
</dbReference>
<dbReference type="InterPro" id="IPR022998">
    <property type="entry name" value="ThiamineP_synth_TenI"/>
</dbReference>
<feature type="binding site" evidence="9">
    <location>
        <position position="115"/>
    </location>
    <ligand>
        <name>4-amino-2-methyl-5-(diphosphooxymethyl)pyrimidine</name>
        <dbReference type="ChEBI" id="CHEBI:57841"/>
    </ligand>
</feature>
<dbReference type="GO" id="GO:0000287">
    <property type="term" value="F:magnesium ion binding"/>
    <property type="evidence" value="ECO:0007669"/>
    <property type="project" value="UniProtKB-UniRule"/>
</dbReference>
<keyword evidence="3 9" id="KW-0479">Metal-binding</keyword>
<evidence type="ECO:0000256" key="8">
    <source>
        <dbReference type="ARBA" id="ARBA00047883"/>
    </source>
</evidence>
<feature type="binding site" evidence="9">
    <location>
        <begin position="44"/>
        <end position="48"/>
    </location>
    <ligand>
        <name>4-amino-2-methyl-5-(diphosphooxymethyl)pyrimidine</name>
        <dbReference type="ChEBI" id="CHEBI:57841"/>
    </ligand>
</feature>